<dbReference type="PROSITE" id="PS01359">
    <property type="entry name" value="ZF_PHD_1"/>
    <property type="match status" value="2"/>
</dbReference>
<organism evidence="8 9">
    <name type="scientific">Cinchona calisaya</name>
    <dbReference type="NCBI Taxonomy" id="153742"/>
    <lineage>
        <taxon>Eukaryota</taxon>
        <taxon>Viridiplantae</taxon>
        <taxon>Streptophyta</taxon>
        <taxon>Embryophyta</taxon>
        <taxon>Tracheophyta</taxon>
        <taxon>Spermatophyta</taxon>
        <taxon>Magnoliopsida</taxon>
        <taxon>eudicotyledons</taxon>
        <taxon>Gunneridae</taxon>
        <taxon>Pentapetalae</taxon>
        <taxon>asterids</taxon>
        <taxon>lamiids</taxon>
        <taxon>Gentianales</taxon>
        <taxon>Rubiaceae</taxon>
        <taxon>Cinchonoideae</taxon>
        <taxon>Cinchoneae</taxon>
        <taxon>Cinchona</taxon>
    </lineage>
</organism>
<evidence type="ECO:0000256" key="2">
    <source>
        <dbReference type="ARBA" id="ARBA00022771"/>
    </source>
</evidence>
<dbReference type="InterPro" id="IPR013083">
    <property type="entry name" value="Znf_RING/FYVE/PHD"/>
</dbReference>
<keyword evidence="9" id="KW-1185">Reference proteome</keyword>
<gene>
    <name evidence="8" type="ORF">ACH5RR_026453</name>
</gene>
<evidence type="ECO:0008006" key="10">
    <source>
        <dbReference type="Google" id="ProtNLM"/>
    </source>
</evidence>
<name>A0ABD2Z2U0_9GENT</name>
<dbReference type="AlphaFoldDB" id="A0ABD2Z2U0"/>
<comment type="caution">
    <text evidence="8">The sequence shown here is derived from an EMBL/GenBank/DDBJ whole genome shotgun (WGS) entry which is preliminary data.</text>
</comment>
<keyword evidence="1" id="KW-0479">Metal-binding</keyword>
<dbReference type="InterPro" id="IPR011011">
    <property type="entry name" value="Znf_FYVE_PHD"/>
</dbReference>
<evidence type="ECO:0000259" key="7">
    <source>
        <dbReference type="PROSITE" id="PS50089"/>
    </source>
</evidence>
<feature type="region of interest" description="Disordered" evidence="5">
    <location>
        <begin position="1"/>
        <end position="33"/>
    </location>
</feature>
<evidence type="ECO:0000313" key="9">
    <source>
        <dbReference type="Proteomes" id="UP001630127"/>
    </source>
</evidence>
<feature type="compositionally biased region" description="Basic and acidic residues" evidence="5">
    <location>
        <begin position="523"/>
        <end position="545"/>
    </location>
</feature>
<accession>A0ABD2Z2U0</accession>
<feature type="compositionally biased region" description="Polar residues" evidence="5">
    <location>
        <begin position="1"/>
        <end position="26"/>
    </location>
</feature>
<dbReference type="Gene3D" id="3.30.40.10">
    <property type="entry name" value="Zinc/RING finger domain, C3HC4 (zinc finger)"/>
    <property type="match status" value="1"/>
</dbReference>
<evidence type="ECO:0000259" key="6">
    <source>
        <dbReference type="PROSITE" id="PS50016"/>
    </source>
</evidence>
<feature type="region of interest" description="Disordered" evidence="5">
    <location>
        <begin position="523"/>
        <end position="547"/>
    </location>
</feature>
<dbReference type="Proteomes" id="UP001630127">
    <property type="component" value="Unassembled WGS sequence"/>
</dbReference>
<protein>
    <recommendedName>
        <fullName evidence="10">PHD finger protein EHD3</fullName>
    </recommendedName>
</protein>
<evidence type="ECO:0000256" key="1">
    <source>
        <dbReference type="ARBA" id="ARBA00022723"/>
    </source>
</evidence>
<dbReference type="PANTHER" id="PTHR47162:SF9">
    <property type="entry name" value="PHD FINGER PROTEIN EHD3-LIKE"/>
    <property type="match status" value="1"/>
</dbReference>
<dbReference type="InterPro" id="IPR019786">
    <property type="entry name" value="Zinc_finger_PHD-type_CS"/>
</dbReference>
<dbReference type="GO" id="GO:0008270">
    <property type="term" value="F:zinc ion binding"/>
    <property type="evidence" value="ECO:0007669"/>
    <property type="project" value="UniProtKB-KW"/>
</dbReference>
<dbReference type="PANTHER" id="PTHR47162">
    <property type="entry name" value="OS02G0192300 PROTEIN"/>
    <property type="match status" value="1"/>
</dbReference>
<feature type="domain" description="PHD-type" evidence="6">
    <location>
        <begin position="455"/>
        <end position="505"/>
    </location>
</feature>
<dbReference type="InterPro" id="IPR019787">
    <property type="entry name" value="Znf_PHD-finger"/>
</dbReference>
<dbReference type="Pfam" id="PF00628">
    <property type="entry name" value="PHD"/>
    <property type="match status" value="2"/>
</dbReference>
<reference evidence="8 9" key="1">
    <citation type="submission" date="2024-11" db="EMBL/GenBank/DDBJ databases">
        <title>A near-complete genome assembly of Cinchona calisaya.</title>
        <authorList>
            <person name="Lian D.C."/>
            <person name="Zhao X.W."/>
            <person name="Wei L."/>
        </authorList>
    </citation>
    <scope>NUCLEOTIDE SEQUENCE [LARGE SCALE GENOMIC DNA]</scope>
    <source>
        <tissue evidence="8">Nenye</tissue>
    </source>
</reference>
<dbReference type="SMART" id="SM00249">
    <property type="entry name" value="PHD"/>
    <property type="match status" value="3"/>
</dbReference>
<dbReference type="Gene3D" id="2.30.30.1150">
    <property type="match status" value="1"/>
</dbReference>
<evidence type="ECO:0000256" key="3">
    <source>
        <dbReference type="ARBA" id="ARBA00022833"/>
    </source>
</evidence>
<dbReference type="EMBL" id="JBJUIK010000011">
    <property type="protein sequence ID" value="KAL3513736.1"/>
    <property type="molecule type" value="Genomic_DNA"/>
</dbReference>
<feature type="domain" description="PHD-type" evidence="6">
    <location>
        <begin position="296"/>
        <end position="346"/>
    </location>
</feature>
<sequence length="573" mass="63287">MENVFAVQSENGRTANGNHSGSSGESFRTYKRRKRAQAIEDLKSSGDLAGQIKEKSTKGLHVDNECSSSHASVAGTGSHVGMTVPCDTSLKNSRNIVLEHMYKSLKGEGSLAECIQDALVLTPGSSRASAFRESIRSCEDGRKCTSLSGPPHNWIENTCNAIEGDILDTSVNKTNHQKVAEGCKRTFLDIVMSEKFALLCNVLLENFQGAKADKLFDISLMNSRIKEGAYEKSPVLFFSDIQQVWTKLQKVGTDIVALAKSLSEKSRTSYHEQFGAQELDMHAKVEQTEACGTYKVCTCKHCGGIADGRDCLVCDSCEEMYHVSCIEPAVKEIPLRSWYCASCTSNGIEPPHDNCVVCERLNASRSLGNDGVDERSNAEILMELEESSNGLIDDDMNVSKGGKSTTHCNVCKTQIKNGEKLKICGHAFCPHKFYHARCLTSKQLGSYGPRWYCPSCLCRVCLSDCDDEKIVLCDGCDHAYHIYCLQPPRTMVPTGKWFCRKCDAEIRCIRKAKRTYENLRSRLTKRSGEGKTSHDEKGEKEEALDKSGGVDMLLNAAKTLNFEEDLASSHMKS</sequence>
<evidence type="ECO:0000256" key="4">
    <source>
        <dbReference type="PROSITE-ProRule" id="PRU00175"/>
    </source>
</evidence>
<dbReference type="PROSITE" id="PS50089">
    <property type="entry name" value="ZF_RING_2"/>
    <property type="match status" value="1"/>
</dbReference>
<evidence type="ECO:0000256" key="5">
    <source>
        <dbReference type="SAM" id="MobiDB-lite"/>
    </source>
</evidence>
<evidence type="ECO:0000313" key="8">
    <source>
        <dbReference type="EMBL" id="KAL3513736.1"/>
    </source>
</evidence>
<dbReference type="InterPro" id="IPR001841">
    <property type="entry name" value="Znf_RING"/>
</dbReference>
<dbReference type="PROSITE" id="PS50016">
    <property type="entry name" value="ZF_PHD_2"/>
    <property type="match status" value="2"/>
</dbReference>
<feature type="domain" description="RING-type" evidence="7">
    <location>
        <begin position="408"/>
        <end position="456"/>
    </location>
</feature>
<dbReference type="InterPro" id="IPR001965">
    <property type="entry name" value="Znf_PHD"/>
</dbReference>
<keyword evidence="3" id="KW-0862">Zinc</keyword>
<keyword evidence="2 4" id="KW-0863">Zinc-finger</keyword>
<dbReference type="SUPFAM" id="SSF57903">
    <property type="entry name" value="FYVE/PHD zinc finger"/>
    <property type="match status" value="3"/>
</dbReference>
<proteinExistence type="predicted"/>